<evidence type="ECO:0000313" key="2">
    <source>
        <dbReference type="EMBL" id="MEW5287979.1"/>
    </source>
</evidence>
<protein>
    <submittedName>
        <fullName evidence="2">DUF3289 family protein</fullName>
    </submittedName>
</protein>
<sequence>MPYRLAGYSSCLTRFGLIILSAITIAGIGAAHAVVLVLNNVKSRTSLRAVSILRDQDYPAIYISGNILLKSGQTPIFTCQCFISFSSRLKYIGFLTAKSTVLSLQGLVMSALQFPYTIYQTQHRFNDYSADDMRYGDLTAKQLRQDFGLDDVSDVVNPWTGEEVSLFSAFRKSRPKSKAETATLLFQEFLRLSMPAYYFGQRQLFTGLVKHFYSGRGKAFSSLLLDMAYREQIISAPKNESSSLYIIEESLKENINWDKGCLDSSGVEVIRGRLSRSVLPKFNRWKDFFNGMGMSVHDVYATNIQISEIKIDNNTYHAKLLYKGQDHFGLDKKDIMNRKFHYLRAFRIWFVLQRWNGLGFQPFFTNMKTTIEISEERK</sequence>
<name>A0ABV3MWQ0_9GAMM</name>
<dbReference type="Proteomes" id="UP001554567">
    <property type="component" value="Unassembled WGS sequence"/>
</dbReference>
<dbReference type="Pfam" id="PF11692">
    <property type="entry name" value="DUF3289"/>
    <property type="match status" value="1"/>
</dbReference>
<dbReference type="EMBL" id="JBFKZN010000001">
    <property type="protein sequence ID" value="MEW5287979.1"/>
    <property type="molecule type" value="Genomic_DNA"/>
</dbReference>
<keyword evidence="1" id="KW-0472">Membrane</keyword>
<feature type="transmembrane region" description="Helical" evidence="1">
    <location>
        <begin position="15"/>
        <end position="38"/>
    </location>
</feature>
<comment type="caution">
    <text evidence="2">The sequence shown here is derived from an EMBL/GenBank/DDBJ whole genome shotgun (WGS) entry which is preliminary data.</text>
</comment>
<organism evidence="2 3">
    <name type="scientific">Erwinia papayae</name>
    <dbReference type="NCBI Taxonomy" id="206499"/>
    <lineage>
        <taxon>Bacteria</taxon>
        <taxon>Pseudomonadati</taxon>
        <taxon>Pseudomonadota</taxon>
        <taxon>Gammaproteobacteria</taxon>
        <taxon>Enterobacterales</taxon>
        <taxon>Erwiniaceae</taxon>
        <taxon>Erwinia</taxon>
    </lineage>
</organism>
<evidence type="ECO:0000256" key="1">
    <source>
        <dbReference type="SAM" id="Phobius"/>
    </source>
</evidence>
<keyword evidence="1" id="KW-0812">Transmembrane</keyword>
<proteinExistence type="predicted"/>
<evidence type="ECO:0000313" key="3">
    <source>
        <dbReference type="Proteomes" id="UP001554567"/>
    </source>
</evidence>
<reference evidence="2 3" key="1">
    <citation type="submission" date="2024-07" db="EMBL/GenBank/DDBJ databases">
        <authorList>
            <person name="Dulla G.F.J."/>
            <person name="Delorm J.G."/>
        </authorList>
    </citation>
    <scope>NUCLEOTIDE SEQUENCE [LARGE SCALE GENOMIC DNA]</scope>
    <source>
        <strain evidence="2 3">JGD 233</strain>
    </source>
</reference>
<keyword evidence="1" id="KW-1133">Transmembrane helix</keyword>
<keyword evidence="3" id="KW-1185">Reference proteome</keyword>
<accession>A0ABV3MWQ0</accession>
<gene>
    <name evidence="2" type="ORF">ABW286_02005</name>
</gene>
<dbReference type="InterPro" id="IPR017483">
    <property type="entry name" value="CHP03034"/>
</dbReference>
<dbReference type="NCBIfam" id="TIGR03034">
    <property type="entry name" value="YPO3983 family protein"/>
    <property type="match status" value="1"/>
</dbReference>